<evidence type="ECO:0000313" key="5">
    <source>
        <dbReference type="Proteomes" id="UP000248553"/>
    </source>
</evidence>
<keyword evidence="5" id="KW-1185">Reference proteome</keyword>
<sequence length="288" mass="31495">MGRRPNAPTEGPAVWHPTGRPPAVERRPARAYLACMNPSAASAHLRLSARQRVLELLRPWLLLLGYAAAALAGLWWLAVPLAVAVCLAAFVQMHDAMHHALGLPKPANARVLTLSGLLLLKSGHGMQVTHLRHHARCLHPDDPEGAPATWRFGRVLWQGPYHILMLRRESLRLAPHTRRIQLLETALTLALLAGFALLYFGLGSAVGLVYWAVAFGMSATLPIWAAYIPHHLAARHPAVRTASAVAQLWTPVVSSFAFHHLHHHYPRVPTALLPRAAAELPPPPADAH</sequence>
<dbReference type="Proteomes" id="UP000248553">
    <property type="component" value="Unassembled WGS sequence"/>
</dbReference>
<feature type="transmembrane region" description="Helical" evidence="2">
    <location>
        <begin position="60"/>
        <end position="91"/>
    </location>
</feature>
<comment type="caution">
    <text evidence="4">The sequence shown here is derived from an EMBL/GenBank/DDBJ whole genome shotgun (WGS) entry which is preliminary data.</text>
</comment>
<feature type="transmembrane region" description="Helical" evidence="2">
    <location>
        <begin position="182"/>
        <end position="202"/>
    </location>
</feature>
<dbReference type="CDD" id="cd01060">
    <property type="entry name" value="Membrane-FADS-like"/>
    <property type="match status" value="1"/>
</dbReference>
<proteinExistence type="predicted"/>
<dbReference type="Pfam" id="PF00487">
    <property type="entry name" value="FA_desaturase"/>
    <property type="match status" value="1"/>
</dbReference>
<evidence type="ECO:0000256" key="2">
    <source>
        <dbReference type="SAM" id="Phobius"/>
    </source>
</evidence>
<feature type="region of interest" description="Disordered" evidence="1">
    <location>
        <begin position="1"/>
        <end position="22"/>
    </location>
</feature>
<organism evidence="4 5">
    <name type="scientific">Hymenobacter edaphi</name>
    <dbReference type="NCBI Taxonomy" id="2211146"/>
    <lineage>
        <taxon>Bacteria</taxon>
        <taxon>Pseudomonadati</taxon>
        <taxon>Bacteroidota</taxon>
        <taxon>Cytophagia</taxon>
        <taxon>Cytophagales</taxon>
        <taxon>Hymenobacteraceae</taxon>
        <taxon>Hymenobacter</taxon>
    </lineage>
</organism>
<accession>A0A328B8U3</accession>
<dbReference type="OrthoDB" id="9792534at2"/>
<dbReference type="GO" id="GO:0006629">
    <property type="term" value="P:lipid metabolic process"/>
    <property type="evidence" value="ECO:0007669"/>
    <property type="project" value="InterPro"/>
</dbReference>
<keyword evidence="2" id="KW-1133">Transmembrane helix</keyword>
<dbReference type="AlphaFoldDB" id="A0A328B8U3"/>
<name>A0A328B8U3_9BACT</name>
<keyword evidence="2" id="KW-0472">Membrane</keyword>
<feature type="transmembrane region" description="Helical" evidence="2">
    <location>
        <begin position="208"/>
        <end position="227"/>
    </location>
</feature>
<gene>
    <name evidence="4" type="ORF">DLM85_20135</name>
</gene>
<protein>
    <recommendedName>
        <fullName evidence="3">Fatty acid desaturase domain-containing protein</fullName>
    </recommendedName>
</protein>
<evidence type="ECO:0000259" key="3">
    <source>
        <dbReference type="Pfam" id="PF00487"/>
    </source>
</evidence>
<dbReference type="EMBL" id="QHKM01000008">
    <property type="protein sequence ID" value="RAK63860.1"/>
    <property type="molecule type" value="Genomic_DNA"/>
</dbReference>
<evidence type="ECO:0000313" key="4">
    <source>
        <dbReference type="EMBL" id="RAK63860.1"/>
    </source>
</evidence>
<feature type="domain" description="Fatty acid desaturase" evidence="3">
    <location>
        <begin position="75"/>
        <end position="282"/>
    </location>
</feature>
<dbReference type="InterPro" id="IPR005804">
    <property type="entry name" value="FA_desaturase_dom"/>
</dbReference>
<evidence type="ECO:0000256" key="1">
    <source>
        <dbReference type="SAM" id="MobiDB-lite"/>
    </source>
</evidence>
<reference evidence="5" key="1">
    <citation type="submission" date="2018-05" db="EMBL/GenBank/DDBJ databases">
        <authorList>
            <person name="Nie L."/>
        </authorList>
    </citation>
    <scope>NUCLEOTIDE SEQUENCE [LARGE SCALE GENOMIC DNA]</scope>
    <source>
        <strain evidence="5">NL</strain>
    </source>
</reference>
<keyword evidence="2" id="KW-0812">Transmembrane</keyword>